<reference evidence="5" key="1">
    <citation type="journal article" date="2017" name="Nature">
        <title>The genome of Chenopodium quinoa.</title>
        <authorList>
            <person name="Jarvis D.E."/>
            <person name="Ho Y.S."/>
            <person name="Lightfoot D.J."/>
            <person name="Schmoeckel S.M."/>
            <person name="Li B."/>
            <person name="Borm T.J.A."/>
            <person name="Ohyanagi H."/>
            <person name="Mineta K."/>
            <person name="Michell C.T."/>
            <person name="Saber N."/>
            <person name="Kharbatia N.M."/>
            <person name="Rupper R.R."/>
            <person name="Sharp A.R."/>
            <person name="Dally N."/>
            <person name="Boughton B.A."/>
            <person name="Woo Y.H."/>
            <person name="Gao G."/>
            <person name="Schijlen E.G.W.M."/>
            <person name="Guo X."/>
            <person name="Momin A.A."/>
            <person name="Negrao S."/>
            <person name="Al-Babili S."/>
            <person name="Gehring C."/>
            <person name="Roessner U."/>
            <person name="Jung C."/>
            <person name="Murphy K."/>
            <person name="Arold S.T."/>
            <person name="Gojobori T."/>
            <person name="van der Linden C.G."/>
            <person name="van Loo E.N."/>
            <person name="Jellen E.N."/>
            <person name="Maughan P.J."/>
            <person name="Tester M."/>
        </authorList>
    </citation>
    <scope>NUCLEOTIDE SEQUENCE [LARGE SCALE GENOMIC DNA]</scope>
    <source>
        <strain evidence="5">cv. PI 614886</strain>
    </source>
</reference>
<feature type="domain" description="Ubiquitin fusion degradation protein UFD1 N-terminal subdomain 2" evidence="4">
    <location>
        <begin position="189"/>
        <end position="242"/>
    </location>
</feature>
<dbReference type="AlphaFoldDB" id="A0A803MBQ0"/>
<evidence type="ECO:0008006" key="7">
    <source>
        <dbReference type="Google" id="ProtNLM"/>
    </source>
</evidence>
<evidence type="ECO:0000256" key="1">
    <source>
        <dbReference type="SAM" id="Coils"/>
    </source>
</evidence>
<dbReference type="GO" id="GO:0036503">
    <property type="term" value="P:ERAD pathway"/>
    <property type="evidence" value="ECO:0007669"/>
    <property type="project" value="TreeGrafter"/>
</dbReference>
<dbReference type="PANTHER" id="PTHR12555:SF13">
    <property type="entry name" value="UBIQUITIN RECOGNITION FACTOR IN ER-ASSOCIATED DEGRADATION PROTEIN 1"/>
    <property type="match status" value="1"/>
</dbReference>
<dbReference type="Gene3D" id="3.10.330.10">
    <property type="match status" value="1"/>
</dbReference>
<dbReference type="InterPro" id="IPR029480">
    <property type="entry name" value="Transpos_assoc"/>
</dbReference>
<evidence type="ECO:0000259" key="4">
    <source>
        <dbReference type="Pfam" id="PF24842"/>
    </source>
</evidence>
<dbReference type="InterPro" id="IPR004854">
    <property type="entry name" value="Ufd1-like"/>
</dbReference>
<keyword evidence="1" id="KW-0175">Coiled coil</keyword>
<protein>
    <recommendedName>
        <fullName evidence="7">Transposase-associated domain-containing protein</fullName>
    </recommendedName>
</protein>
<dbReference type="PANTHER" id="PTHR12555">
    <property type="entry name" value="UBIQUITIN FUSION DEGRADATON PROTEIN 1"/>
    <property type="match status" value="1"/>
</dbReference>
<dbReference type="Pfam" id="PF13963">
    <property type="entry name" value="Transpos_assoc"/>
    <property type="match status" value="1"/>
</dbReference>
<name>A0A803MBQ0_CHEQI</name>
<feature type="compositionally biased region" description="Polar residues" evidence="2">
    <location>
        <begin position="446"/>
        <end position="459"/>
    </location>
</feature>
<feature type="region of interest" description="Disordered" evidence="2">
    <location>
        <begin position="446"/>
        <end position="468"/>
    </location>
</feature>
<organism evidence="5 6">
    <name type="scientific">Chenopodium quinoa</name>
    <name type="common">Quinoa</name>
    <dbReference type="NCBI Taxonomy" id="63459"/>
    <lineage>
        <taxon>Eukaryota</taxon>
        <taxon>Viridiplantae</taxon>
        <taxon>Streptophyta</taxon>
        <taxon>Embryophyta</taxon>
        <taxon>Tracheophyta</taxon>
        <taxon>Spermatophyta</taxon>
        <taxon>Magnoliopsida</taxon>
        <taxon>eudicotyledons</taxon>
        <taxon>Gunneridae</taxon>
        <taxon>Pentapetalae</taxon>
        <taxon>Caryophyllales</taxon>
        <taxon>Chenopodiaceae</taxon>
        <taxon>Chenopodioideae</taxon>
        <taxon>Atripliceae</taxon>
        <taxon>Chenopodium</taxon>
    </lineage>
</organism>
<feature type="domain" description="Transposase-associated" evidence="3">
    <location>
        <begin position="5"/>
        <end position="82"/>
    </location>
</feature>
<sequence length="577" mass="66031">MDNDRSWMHVQGLNGRLQPSYRNGVKYFLEFAFKDTNPNSGDKKRCPCLDCLNYFDHDRVTIRVHLLRVGIDPDYNPWVFHGDEQSLDIGGMEMSEEEGDELYDEDPLVSEEMDSLVHDATNVVPEEHDGDEGGGDCSEIPDKFYKLMKDAEEELFLGCKTFSRLEFIVTLLHLKSWCKGSKVFFLFASLETTLRNYSCLTSRDSIMVAYNNKKYYVDIIETKPSHAISIIETDYEVDFAPPLDYKEPENVFCQGFSSRWLSEDVIYMQGCCFLAKARCCSCYLARCYIGSMNLETQSSLSQLDSNNNSNEFVGSTSQQPKKRKGPFRGPSRALKYKKLRSIQPRKLKVNIPLALGAVVEAERAFPPSINLDQWKWLVYNYWSSLKQKEWSEKNQANALAKKIKSACGAKSTARIIYELMIFWLTFLVLNLRHKLVKNENEVTEINGSSSNVTTSSQANDDPMHKNGKFDDEAEEKFKELRELHEKKIGEKGVDNLTLEEAYVKVLGHCSSYARGLGKGHPVSSKDGKIGRAELEQNVEKLQNENNMMRSELKASKKKQEDLEQKFWLVMEKIGLDA</sequence>
<dbReference type="GO" id="GO:0031593">
    <property type="term" value="F:polyubiquitin modification-dependent protein binding"/>
    <property type="evidence" value="ECO:0007669"/>
    <property type="project" value="TreeGrafter"/>
</dbReference>
<accession>A0A803MBQ0</accession>
<evidence type="ECO:0000256" key="2">
    <source>
        <dbReference type="SAM" id="MobiDB-lite"/>
    </source>
</evidence>
<feature type="region of interest" description="Disordered" evidence="2">
    <location>
        <begin position="309"/>
        <end position="330"/>
    </location>
</feature>
<dbReference type="InterPro" id="IPR055418">
    <property type="entry name" value="UFD1_N2"/>
</dbReference>
<evidence type="ECO:0000313" key="6">
    <source>
        <dbReference type="Proteomes" id="UP000596660"/>
    </source>
</evidence>
<evidence type="ECO:0000259" key="3">
    <source>
        <dbReference type="Pfam" id="PF13963"/>
    </source>
</evidence>
<evidence type="ECO:0000313" key="5">
    <source>
        <dbReference type="EnsemblPlants" id="AUR62026517-RA:cds"/>
    </source>
</evidence>
<reference evidence="5" key="2">
    <citation type="submission" date="2021-03" db="UniProtKB">
        <authorList>
            <consortium name="EnsemblPlants"/>
        </authorList>
    </citation>
    <scope>IDENTIFICATION</scope>
</reference>
<dbReference type="GO" id="GO:0006511">
    <property type="term" value="P:ubiquitin-dependent protein catabolic process"/>
    <property type="evidence" value="ECO:0007669"/>
    <property type="project" value="InterPro"/>
</dbReference>
<dbReference type="EnsemblPlants" id="AUR62026517-RA">
    <property type="protein sequence ID" value="AUR62026517-RA:cds"/>
    <property type="gene ID" value="AUR62026517"/>
</dbReference>
<dbReference type="GO" id="GO:0034098">
    <property type="term" value="C:VCP-NPL4-UFD1 AAA ATPase complex"/>
    <property type="evidence" value="ECO:0007669"/>
    <property type="project" value="TreeGrafter"/>
</dbReference>
<feature type="coiled-coil region" evidence="1">
    <location>
        <begin position="524"/>
        <end position="565"/>
    </location>
</feature>
<dbReference type="Proteomes" id="UP000596660">
    <property type="component" value="Unplaced"/>
</dbReference>
<dbReference type="Pfam" id="PF24842">
    <property type="entry name" value="UFD1_N2"/>
    <property type="match status" value="1"/>
</dbReference>
<keyword evidence="6" id="KW-1185">Reference proteome</keyword>
<proteinExistence type="predicted"/>
<dbReference type="Gramene" id="AUR62026517-RA">
    <property type="protein sequence ID" value="AUR62026517-RA:cds"/>
    <property type="gene ID" value="AUR62026517"/>
</dbReference>